<feature type="domain" description="Leucine-binding protein" evidence="3">
    <location>
        <begin position="67"/>
        <end position="425"/>
    </location>
</feature>
<dbReference type="CDD" id="cd06343">
    <property type="entry name" value="PBP1_ABC_ligand_binding-like"/>
    <property type="match status" value="1"/>
</dbReference>
<dbReference type="STRING" id="561176.SAMN04488561_1835"/>
<evidence type="ECO:0000313" key="5">
    <source>
        <dbReference type="Proteomes" id="UP000181980"/>
    </source>
</evidence>
<reference evidence="5" key="1">
    <citation type="submission" date="2016-10" db="EMBL/GenBank/DDBJ databases">
        <authorList>
            <person name="Varghese N."/>
            <person name="Submissions S."/>
        </authorList>
    </citation>
    <scope>NUCLEOTIDE SEQUENCE [LARGE SCALE GENOMIC DNA]</scope>
    <source>
        <strain evidence="5">DSM 45237</strain>
    </source>
</reference>
<dbReference type="PANTHER" id="PTHR47235">
    <property type="entry name" value="BLR6548 PROTEIN"/>
    <property type="match status" value="1"/>
</dbReference>
<dbReference type="OrthoDB" id="7337537at2"/>
<evidence type="ECO:0000259" key="3">
    <source>
        <dbReference type="Pfam" id="PF13458"/>
    </source>
</evidence>
<name>A0A1H5K0F4_9ACTN</name>
<accession>A0A1H5K0F4</accession>
<sequence>MTVGHLSGDRRPFDRGRRALAAVSVVALTASCAGGAVSAPDDDGGSGSGITDRCASYDGTEGITDTSITVGFSGALSGPFAATGAHLWGMQAYFDMVNAAGGVETADGRKRTIELIYKDDHYVASTAKANVQEMIDDKGVFAMLSVIGTSANMAIRPVLDRACVPGLFAGTGSPELGNPDFPWQINGALAPYSAEGLIYADYLSSNFPGGTIAVISQNDDYGRAKFQSLETGLEGSDTTIVEHVTFEVTDPDLSGQITTLAATDADVLVIFALGAQALQLINTVSTRTDWNPQLLTSLLSVGQLESLDPGAGDGLLTTGSIDVDDPANADLPGVADYLEWGAKAMARNKVELPLSASTGGWVVGDLFVQALEQAESLERASVMEAVRDFRPDTGSLIMVPGIVLETGPDDPYLVEGMAIARWNADAGTLDTVETIDLNGQVPYTPLT</sequence>
<keyword evidence="5" id="KW-1185">Reference proteome</keyword>
<dbReference type="InterPro" id="IPR028081">
    <property type="entry name" value="Leu-bd"/>
</dbReference>
<dbReference type="AlphaFoldDB" id="A0A1H5K0F4"/>
<evidence type="ECO:0000313" key="4">
    <source>
        <dbReference type="EMBL" id="SEE58242.1"/>
    </source>
</evidence>
<proteinExistence type="inferred from homology"/>
<dbReference type="Pfam" id="PF13458">
    <property type="entry name" value="Peripla_BP_6"/>
    <property type="match status" value="1"/>
</dbReference>
<protein>
    <submittedName>
        <fullName evidence="4">ABC-type branched-chain amino acid transport system, substrate-binding protein</fullName>
    </submittedName>
</protein>
<keyword evidence="2" id="KW-0732">Signal</keyword>
<evidence type="ECO:0000256" key="1">
    <source>
        <dbReference type="ARBA" id="ARBA00010062"/>
    </source>
</evidence>
<dbReference type="InterPro" id="IPR028082">
    <property type="entry name" value="Peripla_BP_I"/>
</dbReference>
<evidence type="ECO:0000256" key="2">
    <source>
        <dbReference type="ARBA" id="ARBA00022729"/>
    </source>
</evidence>
<dbReference type="RefSeq" id="WP_069110829.1">
    <property type="nucleotide sequence ID" value="NZ_FNUC01000003.1"/>
</dbReference>
<dbReference type="SUPFAM" id="SSF53822">
    <property type="entry name" value="Periplasmic binding protein-like I"/>
    <property type="match status" value="1"/>
</dbReference>
<dbReference type="EMBL" id="FNUC01000003">
    <property type="protein sequence ID" value="SEE58242.1"/>
    <property type="molecule type" value="Genomic_DNA"/>
</dbReference>
<dbReference type="PANTHER" id="PTHR47235:SF1">
    <property type="entry name" value="BLR6548 PROTEIN"/>
    <property type="match status" value="1"/>
</dbReference>
<gene>
    <name evidence="4" type="ORF">SAMN04488561_1835</name>
</gene>
<dbReference type="Proteomes" id="UP000181980">
    <property type="component" value="Unassembled WGS sequence"/>
</dbReference>
<organism evidence="4 5">
    <name type="scientific">Jiangella alba</name>
    <dbReference type="NCBI Taxonomy" id="561176"/>
    <lineage>
        <taxon>Bacteria</taxon>
        <taxon>Bacillati</taxon>
        <taxon>Actinomycetota</taxon>
        <taxon>Actinomycetes</taxon>
        <taxon>Jiangellales</taxon>
        <taxon>Jiangellaceae</taxon>
        <taxon>Jiangella</taxon>
    </lineage>
</organism>
<dbReference type="Gene3D" id="3.40.50.2300">
    <property type="match status" value="2"/>
</dbReference>
<comment type="similarity">
    <text evidence="1">Belongs to the leucine-binding protein family.</text>
</comment>